<gene>
    <name evidence="8" type="ORF">DAPPUDRAFT_315002</name>
</gene>
<dbReference type="PANTHER" id="PTHR24327">
    <property type="entry name" value="HOMEOBOX PROTEIN"/>
    <property type="match status" value="1"/>
</dbReference>
<protein>
    <recommendedName>
        <fullName evidence="7">Homeobox domain-containing protein</fullName>
    </recommendedName>
</protein>
<keyword evidence="9" id="KW-1185">Reference proteome</keyword>
<dbReference type="InterPro" id="IPR050460">
    <property type="entry name" value="Distal-less_Homeobox_TF"/>
</dbReference>
<evidence type="ECO:0000313" key="8">
    <source>
        <dbReference type="EMBL" id="EFX84288.1"/>
    </source>
</evidence>
<evidence type="ECO:0000256" key="6">
    <source>
        <dbReference type="RuleBase" id="RU000682"/>
    </source>
</evidence>
<keyword evidence="3 5" id="KW-0371">Homeobox</keyword>
<reference evidence="8 9" key="1">
    <citation type="journal article" date="2011" name="Science">
        <title>The ecoresponsive genome of Daphnia pulex.</title>
        <authorList>
            <person name="Colbourne J.K."/>
            <person name="Pfrender M.E."/>
            <person name="Gilbert D."/>
            <person name="Thomas W.K."/>
            <person name="Tucker A."/>
            <person name="Oakley T.H."/>
            <person name="Tokishita S."/>
            <person name="Aerts A."/>
            <person name="Arnold G.J."/>
            <person name="Basu M.K."/>
            <person name="Bauer D.J."/>
            <person name="Caceres C.E."/>
            <person name="Carmel L."/>
            <person name="Casola C."/>
            <person name="Choi J.H."/>
            <person name="Detter J.C."/>
            <person name="Dong Q."/>
            <person name="Dusheyko S."/>
            <person name="Eads B.D."/>
            <person name="Frohlich T."/>
            <person name="Geiler-Samerotte K.A."/>
            <person name="Gerlach D."/>
            <person name="Hatcher P."/>
            <person name="Jogdeo S."/>
            <person name="Krijgsveld J."/>
            <person name="Kriventseva E.V."/>
            <person name="Kultz D."/>
            <person name="Laforsch C."/>
            <person name="Lindquist E."/>
            <person name="Lopez J."/>
            <person name="Manak J.R."/>
            <person name="Muller J."/>
            <person name="Pangilinan J."/>
            <person name="Patwardhan R.P."/>
            <person name="Pitluck S."/>
            <person name="Pritham E.J."/>
            <person name="Rechtsteiner A."/>
            <person name="Rho M."/>
            <person name="Rogozin I.B."/>
            <person name="Sakarya O."/>
            <person name="Salamov A."/>
            <person name="Schaack S."/>
            <person name="Shapiro H."/>
            <person name="Shiga Y."/>
            <person name="Skalitzky C."/>
            <person name="Smith Z."/>
            <person name="Souvorov A."/>
            <person name="Sung W."/>
            <person name="Tang Z."/>
            <person name="Tsuchiya D."/>
            <person name="Tu H."/>
            <person name="Vos H."/>
            <person name="Wang M."/>
            <person name="Wolf Y.I."/>
            <person name="Yamagata H."/>
            <person name="Yamada T."/>
            <person name="Ye Y."/>
            <person name="Shaw J.R."/>
            <person name="Andrews J."/>
            <person name="Crease T.J."/>
            <person name="Tang H."/>
            <person name="Lucas S.M."/>
            <person name="Robertson H.M."/>
            <person name="Bork P."/>
            <person name="Koonin E.V."/>
            <person name="Zdobnov E.M."/>
            <person name="Grigoriev I.V."/>
            <person name="Lynch M."/>
            <person name="Boore J.L."/>
        </authorList>
    </citation>
    <scope>NUCLEOTIDE SEQUENCE [LARGE SCALE GENOMIC DNA]</scope>
</reference>
<dbReference type="SMART" id="SM00389">
    <property type="entry name" value="HOX"/>
    <property type="match status" value="1"/>
</dbReference>
<dbReference type="InterPro" id="IPR001356">
    <property type="entry name" value="HD"/>
</dbReference>
<dbReference type="GO" id="GO:0000978">
    <property type="term" value="F:RNA polymerase II cis-regulatory region sequence-specific DNA binding"/>
    <property type="evidence" value="ECO:0000318"/>
    <property type="project" value="GO_Central"/>
</dbReference>
<dbReference type="GO" id="GO:0030154">
    <property type="term" value="P:cell differentiation"/>
    <property type="evidence" value="ECO:0000318"/>
    <property type="project" value="GO_Central"/>
</dbReference>
<evidence type="ECO:0000256" key="1">
    <source>
        <dbReference type="ARBA" id="ARBA00004123"/>
    </source>
</evidence>
<dbReference type="GO" id="GO:0005634">
    <property type="term" value="C:nucleus"/>
    <property type="evidence" value="ECO:0000318"/>
    <property type="project" value="GO_Central"/>
</dbReference>
<sequence length="170" mass="19639">MAHYNNVNVGELISDEPLDLSMKKSRHEMEYVRGPLVVQPNTLQPPKVVVARMWQTNVVIRSLIESPQQVQHSEVAKEKPIPNKAQPRKRFRFNHYQIGIMERVFEIKKFPSSAEIIETANLLGATEHQVRNWFSRRCSKWKREFMRSAKLVRIAPAPAQESSPSSSSTF</sequence>
<evidence type="ECO:0000256" key="4">
    <source>
        <dbReference type="ARBA" id="ARBA00023242"/>
    </source>
</evidence>
<evidence type="ECO:0000313" key="9">
    <source>
        <dbReference type="Proteomes" id="UP000000305"/>
    </source>
</evidence>
<evidence type="ECO:0000256" key="2">
    <source>
        <dbReference type="ARBA" id="ARBA00023125"/>
    </source>
</evidence>
<dbReference type="GO" id="GO:0000981">
    <property type="term" value="F:DNA-binding transcription factor activity, RNA polymerase II-specific"/>
    <property type="evidence" value="ECO:0000318"/>
    <property type="project" value="GO_Central"/>
</dbReference>
<feature type="domain" description="Homeobox" evidence="7">
    <location>
        <begin position="84"/>
        <end position="144"/>
    </location>
</feature>
<dbReference type="KEGG" id="dpx:DAPPUDRAFT_315002"/>
<proteinExistence type="predicted"/>
<comment type="subcellular location">
    <subcellularLocation>
        <location evidence="1 5 6">Nucleus</location>
    </subcellularLocation>
</comment>
<dbReference type="GO" id="GO:0006357">
    <property type="term" value="P:regulation of transcription by RNA polymerase II"/>
    <property type="evidence" value="ECO:0000318"/>
    <property type="project" value="GO_Central"/>
</dbReference>
<organism evidence="8 9">
    <name type="scientific">Daphnia pulex</name>
    <name type="common">Water flea</name>
    <dbReference type="NCBI Taxonomy" id="6669"/>
    <lineage>
        <taxon>Eukaryota</taxon>
        <taxon>Metazoa</taxon>
        <taxon>Ecdysozoa</taxon>
        <taxon>Arthropoda</taxon>
        <taxon>Crustacea</taxon>
        <taxon>Branchiopoda</taxon>
        <taxon>Diplostraca</taxon>
        <taxon>Cladocera</taxon>
        <taxon>Anomopoda</taxon>
        <taxon>Daphniidae</taxon>
        <taxon>Daphnia</taxon>
    </lineage>
</organism>
<accession>E9G8E0</accession>
<dbReference type="PANTHER" id="PTHR24327:SF41">
    <property type="entry name" value="BRAIN-SPECIFIC HOMEOBOX PROTEIN"/>
    <property type="match status" value="1"/>
</dbReference>
<dbReference type="Proteomes" id="UP000000305">
    <property type="component" value="Unassembled WGS sequence"/>
</dbReference>
<name>E9G8E0_DAPPU</name>
<feature type="DNA-binding region" description="Homeobox" evidence="5">
    <location>
        <begin position="86"/>
        <end position="145"/>
    </location>
</feature>
<dbReference type="InParanoid" id="E9G8E0"/>
<dbReference type="Pfam" id="PF00046">
    <property type="entry name" value="Homeodomain"/>
    <property type="match status" value="1"/>
</dbReference>
<dbReference type="EMBL" id="GL732535">
    <property type="protein sequence ID" value="EFX84288.1"/>
    <property type="molecule type" value="Genomic_DNA"/>
</dbReference>
<evidence type="ECO:0000256" key="3">
    <source>
        <dbReference type="ARBA" id="ARBA00023155"/>
    </source>
</evidence>
<dbReference type="CDD" id="cd00086">
    <property type="entry name" value="homeodomain"/>
    <property type="match status" value="1"/>
</dbReference>
<dbReference type="Gene3D" id="1.10.10.60">
    <property type="entry name" value="Homeodomain-like"/>
    <property type="match status" value="1"/>
</dbReference>
<dbReference type="OrthoDB" id="6159439at2759"/>
<dbReference type="SUPFAM" id="SSF46689">
    <property type="entry name" value="Homeodomain-like"/>
    <property type="match status" value="1"/>
</dbReference>
<dbReference type="InterPro" id="IPR009057">
    <property type="entry name" value="Homeodomain-like_sf"/>
</dbReference>
<evidence type="ECO:0000256" key="5">
    <source>
        <dbReference type="PROSITE-ProRule" id="PRU00108"/>
    </source>
</evidence>
<evidence type="ECO:0000259" key="7">
    <source>
        <dbReference type="PROSITE" id="PS50071"/>
    </source>
</evidence>
<dbReference type="PROSITE" id="PS50071">
    <property type="entry name" value="HOMEOBOX_2"/>
    <property type="match status" value="1"/>
</dbReference>
<dbReference type="PhylomeDB" id="E9G8E0"/>
<keyword evidence="2 5" id="KW-0238">DNA-binding</keyword>
<dbReference type="AlphaFoldDB" id="E9G8E0"/>
<dbReference type="HOGENOM" id="CLU_1572187_0_0_1"/>
<keyword evidence="4 5" id="KW-0539">Nucleus</keyword>